<sequence length="251" mass="28439">MNNIFPMEYEKQLFPFSNACWANATVAAKHFGKLTKDWLKLGSTKNYIREVGQELDIEAYNSKGEISPLLVNVEKGRNGGTWIHPELVIEFARWLSPKFARACDRHIKNMLISQNRTLTEDQIINLLIHQEPTTWEKRFQEPYYQALSRMTGLPYFGHVGGTPSLFGAITSKWVYQVVLPDVVYAEAKEAAKGSGEKIHQYLKPEASKLVEEQLKAVTMLANGCADYKDFESRCMAAFGVKGQLKLIYPAA</sequence>
<organism evidence="2 3">
    <name type="scientific">Photorhabdus namnaonensis</name>
    <dbReference type="NCBI Taxonomy" id="1851568"/>
    <lineage>
        <taxon>Bacteria</taxon>
        <taxon>Pseudomonadati</taxon>
        <taxon>Pseudomonadota</taxon>
        <taxon>Gammaproteobacteria</taxon>
        <taxon>Enterobacterales</taxon>
        <taxon>Morganellaceae</taxon>
        <taxon>Photorhabdus</taxon>
    </lineage>
</organism>
<dbReference type="Pfam" id="PF04383">
    <property type="entry name" value="KilA-N"/>
    <property type="match status" value="1"/>
</dbReference>
<dbReference type="Proteomes" id="UP000092665">
    <property type="component" value="Unassembled WGS sequence"/>
</dbReference>
<protein>
    <submittedName>
        <fullName evidence="2">p63C domain protein</fullName>
    </submittedName>
</protein>
<gene>
    <name evidence="2" type="ORF">Phpb_03049</name>
</gene>
<dbReference type="PROSITE" id="PS51301">
    <property type="entry name" value="KILA_N"/>
    <property type="match status" value="1"/>
</dbReference>
<name>A0A1B8YFV1_9GAMM</name>
<dbReference type="InterPro" id="IPR017880">
    <property type="entry name" value="KilA_N"/>
</dbReference>
<reference evidence="3" key="1">
    <citation type="submission" date="2015-11" db="EMBL/GenBank/DDBJ databases">
        <authorList>
            <person name="Tobias N.J."/>
            <person name="Mishra B."/>
            <person name="Gupta D.K."/>
            <person name="Thines M."/>
            <person name="Stinear T.P."/>
            <person name="Bode H.B."/>
        </authorList>
    </citation>
    <scope>NUCLEOTIDE SEQUENCE [LARGE SCALE GENOMIC DNA]</scope>
    <source>
        <strain evidence="3">PB45.5</strain>
    </source>
</reference>
<evidence type="ECO:0000313" key="3">
    <source>
        <dbReference type="Proteomes" id="UP000092665"/>
    </source>
</evidence>
<feature type="domain" description="KilA-N" evidence="1">
    <location>
        <begin position="3"/>
        <end position="110"/>
    </location>
</feature>
<proteinExistence type="predicted"/>
<comment type="caution">
    <text evidence="2">The sequence shown here is derived from an EMBL/GenBank/DDBJ whole genome shotgun (WGS) entry which is preliminary data.</text>
</comment>
<dbReference type="InterPro" id="IPR018004">
    <property type="entry name" value="KilA/APSES_HTH"/>
</dbReference>
<dbReference type="RefSeq" id="WP_065391062.1">
    <property type="nucleotide sequence ID" value="NZ_CAWMQN010000077.1"/>
</dbReference>
<accession>A0A1B8YFV1</accession>
<dbReference type="AlphaFoldDB" id="A0A1B8YFV1"/>
<dbReference type="EMBL" id="LOIC01000077">
    <property type="protein sequence ID" value="OCA53945.1"/>
    <property type="molecule type" value="Genomic_DNA"/>
</dbReference>
<dbReference type="PATRIC" id="fig|29488.15.peg.3351"/>
<evidence type="ECO:0000259" key="1">
    <source>
        <dbReference type="PROSITE" id="PS51301"/>
    </source>
</evidence>
<keyword evidence="3" id="KW-1185">Reference proteome</keyword>
<dbReference type="SMART" id="SM01252">
    <property type="entry name" value="KilA-N"/>
    <property type="match status" value="1"/>
</dbReference>
<dbReference type="InterPro" id="IPR018874">
    <property type="entry name" value="Phage_Mx8_p63_C"/>
</dbReference>
<dbReference type="InterPro" id="IPR036887">
    <property type="entry name" value="HTH_APSES_sf"/>
</dbReference>
<dbReference type="SUPFAM" id="SSF54616">
    <property type="entry name" value="DNA-binding domain of Mlu1-box binding protein MBP1"/>
    <property type="match status" value="1"/>
</dbReference>
<dbReference type="GO" id="GO:0003677">
    <property type="term" value="F:DNA binding"/>
    <property type="evidence" value="ECO:0007669"/>
    <property type="project" value="InterPro"/>
</dbReference>
<evidence type="ECO:0000313" key="2">
    <source>
        <dbReference type="EMBL" id="OCA53945.1"/>
    </source>
</evidence>
<dbReference type="Pfam" id="PF10546">
    <property type="entry name" value="P63C"/>
    <property type="match status" value="1"/>
</dbReference>